<feature type="compositionally biased region" description="Basic and acidic residues" evidence="1">
    <location>
        <begin position="45"/>
        <end position="55"/>
    </location>
</feature>
<evidence type="ECO:0000313" key="3">
    <source>
        <dbReference type="Proteomes" id="UP000242450"/>
    </source>
</evidence>
<evidence type="ECO:0000256" key="1">
    <source>
        <dbReference type="SAM" id="MobiDB-lite"/>
    </source>
</evidence>
<reference evidence="2 3" key="1">
    <citation type="journal article" date="2018" name="Mol. Genet. Genomics">
        <title>The red deer Cervus elaphus genome CerEla1.0: sequencing, annotating, genes, and chromosomes.</title>
        <authorList>
            <person name="Bana N.A."/>
            <person name="Nyiri A."/>
            <person name="Nagy J."/>
            <person name="Frank K."/>
            <person name="Nagy T."/>
            <person name="Steger V."/>
            <person name="Schiller M."/>
            <person name="Lakatos P."/>
            <person name="Sugar L."/>
            <person name="Horn P."/>
            <person name="Barta E."/>
            <person name="Orosz L."/>
        </authorList>
    </citation>
    <scope>NUCLEOTIDE SEQUENCE [LARGE SCALE GENOMIC DNA]</scope>
    <source>
        <strain evidence="2">Hungarian</strain>
    </source>
</reference>
<dbReference type="Proteomes" id="UP000242450">
    <property type="component" value="Chromosome 13"/>
</dbReference>
<name>A0A212CT37_CEREH</name>
<comment type="caution">
    <text evidence="2">The sequence shown here is derived from an EMBL/GenBank/DDBJ whole genome shotgun (WGS) entry which is preliminary data.</text>
</comment>
<proteinExistence type="predicted"/>
<sequence length="61" mass="6908">MERALARWPGPLLLRRARAPTREPPYPRTPGAGVPGSHQQTKRPLGSDRLRRTPKDEEDPN</sequence>
<organism evidence="2 3">
    <name type="scientific">Cervus elaphus hippelaphus</name>
    <name type="common">European red deer</name>
    <dbReference type="NCBI Taxonomy" id="46360"/>
    <lineage>
        <taxon>Eukaryota</taxon>
        <taxon>Metazoa</taxon>
        <taxon>Chordata</taxon>
        <taxon>Craniata</taxon>
        <taxon>Vertebrata</taxon>
        <taxon>Euteleostomi</taxon>
        <taxon>Mammalia</taxon>
        <taxon>Eutheria</taxon>
        <taxon>Laurasiatheria</taxon>
        <taxon>Artiodactyla</taxon>
        <taxon>Ruminantia</taxon>
        <taxon>Pecora</taxon>
        <taxon>Cervidae</taxon>
        <taxon>Cervinae</taxon>
        <taxon>Cervus</taxon>
    </lineage>
</organism>
<feature type="region of interest" description="Disordered" evidence="1">
    <location>
        <begin position="1"/>
        <end position="61"/>
    </location>
</feature>
<feature type="compositionally biased region" description="Low complexity" evidence="1">
    <location>
        <begin position="1"/>
        <end position="14"/>
    </location>
</feature>
<accession>A0A212CT37</accession>
<protein>
    <submittedName>
        <fullName evidence="2">Uncharacterized protein</fullName>
    </submittedName>
</protein>
<dbReference type="EMBL" id="MKHE01000013">
    <property type="protein sequence ID" value="OWK09166.1"/>
    <property type="molecule type" value="Genomic_DNA"/>
</dbReference>
<keyword evidence="3" id="KW-1185">Reference proteome</keyword>
<evidence type="ECO:0000313" key="2">
    <source>
        <dbReference type="EMBL" id="OWK09166.1"/>
    </source>
</evidence>
<dbReference type="AlphaFoldDB" id="A0A212CT37"/>
<gene>
    <name evidence="2" type="ORF">Celaphus_00015544</name>
</gene>